<dbReference type="OrthoDB" id="9769667at2"/>
<dbReference type="PROSITE" id="PS51318">
    <property type="entry name" value="TAT"/>
    <property type="match status" value="1"/>
</dbReference>
<name>A0A4R1F5N7_9GAMM</name>
<comment type="caution">
    <text evidence="4">The sequence shown here is derived from an EMBL/GenBank/DDBJ whole genome shotgun (WGS) entry which is preliminary data.</text>
</comment>
<feature type="binding site" evidence="2">
    <location>
        <position position="194"/>
    </location>
    <ligand>
        <name>substrate</name>
    </ligand>
</feature>
<dbReference type="AlphaFoldDB" id="A0A4R1F5N7"/>
<dbReference type="PANTHER" id="PTHR33376:SF5">
    <property type="entry name" value="EXTRACYTOPLASMIC SOLUTE RECEPTOR PROTEIN"/>
    <property type="match status" value="1"/>
</dbReference>
<dbReference type="NCBIfam" id="NF037995">
    <property type="entry name" value="TRAP_S1"/>
    <property type="match status" value="1"/>
</dbReference>
<dbReference type="GO" id="GO:0031317">
    <property type="term" value="C:tripartite ATP-independent periplasmic transporter complex"/>
    <property type="evidence" value="ECO:0007669"/>
    <property type="project" value="InterPro"/>
</dbReference>
<dbReference type="GO" id="GO:0046872">
    <property type="term" value="F:metal ion binding"/>
    <property type="evidence" value="ECO:0007669"/>
    <property type="project" value="UniProtKB-KW"/>
</dbReference>
<evidence type="ECO:0000256" key="3">
    <source>
        <dbReference type="PIRSR" id="PIRSR039026-2"/>
    </source>
</evidence>
<evidence type="ECO:0000313" key="4">
    <source>
        <dbReference type="EMBL" id="TCJ87108.1"/>
    </source>
</evidence>
<keyword evidence="5" id="KW-1185">Reference proteome</keyword>
<feature type="binding site" evidence="2">
    <location>
        <position position="173"/>
    </location>
    <ligand>
        <name>substrate</name>
    </ligand>
</feature>
<sequence length="378" mass="41719">MVSKVTKTTEETTNTRRKFLKGSIAAAGTAAVGFPMISNAASHSKPVVLKLQGAWGGGIFKEYAVDYVRRVNEMSGGSLKIDYLDVGAVVKTAEMQTAVSKGVIDGAHLVTAYWYSKNAAASLFGTGPCWGWTANQLLGWIAYGGGQQLYDELMNDILQLDIVGFFSGPMPAQPLGWFKKEISSVADMKGLKYRTVGLAANVMQEMGMSVVQLPGGEIQPAMERGLIDAAEFNNPTSDKDFGMQDVAKNYYLASFHQSQESFEIIFNKKKYESLSAEHKAILKYAAEAASADMSWKAQDRYSNDLVALEKEHGVKVHRTPNDIMLAQLDAWDKVLPKFMKDPYFAKVVESQKAWMKRVGAFELTNAPDYEGAYNHYFK</sequence>
<dbReference type="GO" id="GO:0055085">
    <property type="term" value="P:transmembrane transport"/>
    <property type="evidence" value="ECO:0007669"/>
    <property type="project" value="InterPro"/>
</dbReference>
<dbReference type="PANTHER" id="PTHR33376">
    <property type="match status" value="1"/>
</dbReference>
<dbReference type="RefSeq" id="WP_131905414.1">
    <property type="nucleotide sequence ID" value="NZ_BAAAFU010000004.1"/>
</dbReference>
<dbReference type="Gene3D" id="3.40.190.10">
    <property type="entry name" value="Periplasmic binding protein-like II"/>
    <property type="match status" value="1"/>
</dbReference>
<keyword evidence="3" id="KW-0479">Metal-binding</keyword>
<dbReference type="NCBIfam" id="TIGR01409">
    <property type="entry name" value="TAT_signal_seq"/>
    <property type="match status" value="1"/>
</dbReference>
<dbReference type="InterPro" id="IPR026289">
    <property type="entry name" value="SBP_TakP-like"/>
</dbReference>
<reference evidence="4 5" key="1">
    <citation type="submission" date="2019-03" db="EMBL/GenBank/DDBJ databases">
        <title>Genomic Encyclopedia of Type Strains, Phase IV (KMG-IV): sequencing the most valuable type-strain genomes for metagenomic binning, comparative biology and taxonomic classification.</title>
        <authorList>
            <person name="Goeker M."/>
        </authorList>
    </citation>
    <scope>NUCLEOTIDE SEQUENCE [LARGE SCALE GENOMIC DNA]</scope>
    <source>
        <strain evidence="4 5">DSM 24830</strain>
    </source>
</reference>
<dbReference type="Gene3D" id="3.40.190.170">
    <property type="entry name" value="Bacterial extracellular solute-binding protein, family 7"/>
    <property type="match status" value="1"/>
</dbReference>
<keyword evidence="1" id="KW-0732">Signal</keyword>
<evidence type="ECO:0000256" key="1">
    <source>
        <dbReference type="ARBA" id="ARBA00022729"/>
    </source>
</evidence>
<feature type="binding site" evidence="3">
    <location>
        <position position="257"/>
    </location>
    <ligand>
        <name>substrate</name>
    </ligand>
</feature>
<dbReference type="EMBL" id="SMFQ01000003">
    <property type="protein sequence ID" value="TCJ87108.1"/>
    <property type="molecule type" value="Genomic_DNA"/>
</dbReference>
<dbReference type="InterPro" id="IPR006311">
    <property type="entry name" value="TAT_signal"/>
</dbReference>
<dbReference type="InterPro" id="IPR018389">
    <property type="entry name" value="DctP_fam"/>
</dbReference>
<dbReference type="PIRSF" id="PIRSF039026">
    <property type="entry name" value="SiaP"/>
    <property type="match status" value="1"/>
</dbReference>
<proteinExistence type="predicted"/>
<organism evidence="4 5">
    <name type="scientific">Cocleimonas flava</name>
    <dbReference type="NCBI Taxonomy" id="634765"/>
    <lineage>
        <taxon>Bacteria</taxon>
        <taxon>Pseudomonadati</taxon>
        <taxon>Pseudomonadota</taxon>
        <taxon>Gammaproteobacteria</taxon>
        <taxon>Thiotrichales</taxon>
        <taxon>Thiotrichaceae</taxon>
        <taxon>Cocleimonas</taxon>
    </lineage>
</organism>
<feature type="binding site" evidence="3">
    <location>
        <position position="231"/>
    </location>
    <ligand>
        <name>substrate</name>
    </ligand>
</feature>
<protein>
    <submittedName>
        <fullName evidence="4">Secreted protein</fullName>
    </submittedName>
</protein>
<accession>A0A4R1F5N7</accession>
<dbReference type="InterPro" id="IPR019546">
    <property type="entry name" value="TAT_signal_bac_arc"/>
</dbReference>
<gene>
    <name evidence="4" type="ORF">EV695_1610</name>
</gene>
<dbReference type="Pfam" id="PF03480">
    <property type="entry name" value="DctP"/>
    <property type="match status" value="1"/>
</dbReference>
<feature type="binding site" evidence="3">
    <location>
        <position position="232"/>
    </location>
    <ligand>
        <name>Na(+)</name>
        <dbReference type="ChEBI" id="CHEBI:29101"/>
    </ligand>
</feature>
<dbReference type="Proteomes" id="UP000294887">
    <property type="component" value="Unassembled WGS sequence"/>
</dbReference>
<evidence type="ECO:0000256" key="2">
    <source>
        <dbReference type="PIRSR" id="PIRSR039026-1"/>
    </source>
</evidence>
<dbReference type="InterPro" id="IPR038404">
    <property type="entry name" value="TRAP_DctP_sf"/>
</dbReference>
<evidence type="ECO:0000313" key="5">
    <source>
        <dbReference type="Proteomes" id="UP000294887"/>
    </source>
</evidence>
<dbReference type="CDD" id="cd13604">
    <property type="entry name" value="PBP2_TRAP_ketoacid_lactate_like"/>
    <property type="match status" value="1"/>
</dbReference>